<dbReference type="Pfam" id="PF14518">
    <property type="entry name" value="Haem_oxygenas_2"/>
    <property type="match status" value="1"/>
</dbReference>
<reference evidence="2 3" key="1">
    <citation type="submission" date="2014-05" db="EMBL/GenBank/DDBJ databases">
        <authorList>
            <person name="Rizzardi K."/>
            <person name="Winiecka-Krusnell J."/>
            <person name="Ramliden M."/>
            <person name="Alm E."/>
            <person name="Andersson S."/>
            <person name="Byfors S."/>
        </authorList>
    </citation>
    <scope>NUCLEOTIDE SEQUENCE [LARGE SCALE GENOMIC DNA]</scope>
    <source>
        <strain evidence="2 3">LEGN</strain>
    </source>
</reference>
<dbReference type="SUPFAM" id="SSF48613">
    <property type="entry name" value="Heme oxygenase-like"/>
    <property type="match status" value="1"/>
</dbReference>
<keyword evidence="1" id="KW-0560">Oxidoreductase</keyword>
<dbReference type="AlphaFoldDB" id="A0A0A2T9X8"/>
<evidence type="ECO:0000256" key="1">
    <source>
        <dbReference type="ARBA" id="ARBA00023002"/>
    </source>
</evidence>
<evidence type="ECO:0008006" key="4">
    <source>
        <dbReference type="Google" id="ProtNLM"/>
    </source>
</evidence>
<gene>
    <name evidence="2" type="ORF">EP47_04075</name>
</gene>
<keyword evidence="3" id="KW-1185">Reference proteome</keyword>
<dbReference type="Proteomes" id="UP000054422">
    <property type="component" value="Unassembled WGS sequence"/>
</dbReference>
<evidence type="ECO:0000313" key="2">
    <source>
        <dbReference type="EMBL" id="KGP64238.1"/>
    </source>
</evidence>
<sequence length="217" mass="25169">MSEAIETITTELIQKLRQSRFIAKCANQSIQRSELDNFVAQHAHYSRRFTRYLCAVLSNLEDQENFNQLLDNLCDEMGLKQDSNVPHSRLYQDMMKKLNVDMSAPIRTETKQLIDTMLFYCRHPDAIYGVTAICLGAEAIVPELYSHIINGFKAHHIDNEDLEFFTVHIHCDDGHAETLRKVLQKILVKNPNKFIVIRKVADDIIKHRIRFLDALLD</sequence>
<comment type="caution">
    <text evidence="2">The sequence shown here is derived from an EMBL/GenBank/DDBJ whole genome shotgun (WGS) entry which is preliminary data.</text>
</comment>
<dbReference type="InterPro" id="IPR016084">
    <property type="entry name" value="Haem_Oase-like_multi-hlx"/>
</dbReference>
<dbReference type="PANTHER" id="PTHR40279">
    <property type="entry name" value="PQQC-LIKE PROTEIN"/>
    <property type="match status" value="1"/>
</dbReference>
<proteinExistence type="predicted"/>
<dbReference type="GO" id="GO:0016491">
    <property type="term" value="F:oxidoreductase activity"/>
    <property type="evidence" value="ECO:0007669"/>
    <property type="project" value="UniProtKB-KW"/>
</dbReference>
<accession>A0A0A2T9X8</accession>
<name>A0A0A2T9X8_9GAMM</name>
<protein>
    <recommendedName>
        <fullName evidence="4">Iron-containing redox enzyme family protein</fullName>
    </recommendedName>
</protein>
<dbReference type="STRING" id="1498499.EP47_04075"/>
<dbReference type="Gene3D" id="1.20.910.10">
    <property type="entry name" value="Heme oxygenase-like"/>
    <property type="match status" value="1"/>
</dbReference>
<evidence type="ECO:0000313" key="3">
    <source>
        <dbReference type="Proteomes" id="UP000054422"/>
    </source>
</evidence>
<dbReference type="EMBL" id="JNCF01000003">
    <property type="protein sequence ID" value="KGP64238.1"/>
    <property type="molecule type" value="Genomic_DNA"/>
</dbReference>
<dbReference type="SMART" id="SM01236">
    <property type="entry name" value="Haem_oxygenase_2"/>
    <property type="match status" value="1"/>
</dbReference>
<dbReference type="PANTHER" id="PTHR40279:SF3">
    <property type="entry name" value="4-AMINOBENZOATE SYNTHASE"/>
    <property type="match status" value="1"/>
</dbReference>
<dbReference type="OrthoDB" id="9800756at2"/>
<dbReference type="RefSeq" id="WP_052117511.1">
    <property type="nucleotide sequence ID" value="NZ_JNCF01000003.1"/>
</dbReference>
<dbReference type="InterPro" id="IPR039068">
    <property type="entry name" value="PqqC-like"/>
</dbReference>
<organism evidence="2 3">
    <name type="scientific">Legionella norrlandica</name>
    <dbReference type="NCBI Taxonomy" id="1498499"/>
    <lineage>
        <taxon>Bacteria</taxon>
        <taxon>Pseudomonadati</taxon>
        <taxon>Pseudomonadota</taxon>
        <taxon>Gammaproteobacteria</taxon>
        <taxon>Legionellales</taxon>
        <taxon>Legionellaceae</taxon>
        <taxon>Legionella</taxon>
    </lineage>
</organism>